<evidence type="ECO:0000259" key="4">
    <source>
        <dbReference type="Pfam" id="PF20640"/>
    </source>
</evidence>
<dbReference type="GO" id="GO:0070860">
    <property type="term" value="C:RNA polymerase I core factor complex"/>
    <property type="evidence" value="ECO:0007669"/>
    <property type="project" value="TreeGrafter"/>
</dbReference>
<dbReference type="Proteomes" id="UP000701801">
    <property type="component" value="Unassembled WGS sequence"/>
</dbReference>
<sequence length="969" mass="109034">MTDHRPTDLGYGHPGKATYDTEERQWVFSINRIGEQNVQQISAFEEYVPPSIKSLPPNNGKRSDLPKNKLNKFMKAFPENFPANEVLSSLMKYEPKLEAETPTHFGTLLAIGGIYVQDKKRRSQIIALPCGEAGHILKIIRVQTRNRSWGDRKAREGPTIQYQFPHQFDQGHWMGTGGTIRQVVFSGDENEATSWLAVRQDSVTTIFRPSHGEAQNTPVQGSPLKVFRASPLQANPIVSLSIRKTGMQNHVDVSFNPWYSRQFIVVDKDGNWSIWDIENSKKGFKLVSGKSGNVSDGQELDPLSKSSILDEDDGWHCACWVSELATIAVCNRRTVAILNIKAEPARLHSIDFSKSFSERIIDVKRSLTDQNHLFVLTSSQIFLIDITPAGEGDQDHIGAKVILSYRHFRNTNDETLRLVALQDDYASVVISSSQTPLLNIYAFRTAPGAKQTISWQRSFVLSKNTSSQSLDTLCFVPAAFDAGDDSDLAGLEDVFRFFQVWALTSQLALTSTVCVAHDAGLDHSKIPSFWKNVTLNRRKSTRFSKVVSAKVVREPFIVKDHEDEENLEYINPSSIPQVPHELVLRQKQEDLRLRINWGMVFDRIYRNSIKSKAASPIPSQNETGTLEMLLKTLWDEFHRAKQTGGITMSTLFELTGQTTFTEELDRATNDLHGLIQEFKESDDPEDEYRLAISNLTHCPSMDSLASVNREEDISNFLWIYDRLTDGWMSSLPEKVSNASRLSKYKTIRQVAIELCLSSIGVSLTTEEQSLPKHPEAEDQHLLSPEMSPEPSQSTYQTLPTNRTFRTPSIYSRTTTAISDPTEDPAITRLRRYAISIDTQSDFGKSRLLSHWVVGGNPAEYSWVAAENNAAAESGDENNRKKRREDSRRRRLTEKFLMRERSERSTTVGTESQRSVVDVPRGSQPSVGGQMFSSQPVVEFPMTQPVGGAFGSRSATKGKGKKKKVRKTGF</sequence>
<evidence type="ECO:0000313" key="6">
    <source>
        <dbReference type="Proteomes" id="UP000701801"/>
    </source>
</evidence>
<feature type="compositionally biased region" description="Basic and acidic residues" evidence="1">
    <location>
        <begin position="769"/>
        <end position="780"/>
    </location>
</feature>
<dbReference type="AlphaFoldDB" id="A0A9N9LDS7"/>
<evidence type="ECO:0008006" key="7">
    <source>
        <dbReference type="Google" id="ProtNLM"/>
    </source>
</evidence>
<dbReference type="GO" id="GO:0001179">
    <property type="term" value="F:RNA polymerase I general transcription initiation factor binding"/>
    <property type="evidence" value="ECO:0007669"/>
    <property type="project" value="TreeGrafter"/>
</dbReference>
<evidence type="ECO:0000259" key="2">
    <source>
        <dbReference type="Pfam" id="PF10214"/>
    </source>
</evidence>
<feature type="compositionally biased region" description="Polar residues" evidence="1">
    <location>
        <begin position="904"/>
        <end position="914"/>
    </location>
</feature>
<dbReference type="Pfam" id="PF20640">
    <property type="entry name" value="Rrn6_HB"/>
    <property type="match status" value="1"/>
</dbReference>
<dbReference type="PANTHER" id="PTHR28221:SF2">
    <property type="entry name" value="RNA POLYMERASE I-SPECIFIC TRANSCRIPTION INITIATION FACTOR RRN6"/>
    <property type="match status" value="1"/>
</dbReference>
<dbReference type="Pfam" id="PF20639">
    <property type="entry name" value="Rrn6_K-rich"/>
    <property type="match status" value="1"/>
</dbReference>
<evidence type="ECO:0000313" key="5">
    <source>
        <dbReference type="EMBL" id="CAG8971883.1"/>
    </source>
</evidence>
<feature type="domain" description="RRN6 beta-propeller" evidence="2">
    <location>
        <begin position="104"/>
        <end position="462"/>
    </location>
</feature>
<evidence type="ECO:0000259" key="3">
    <source>
        <dbReference type="Pfam" id="PF20639"/>
    </source>
</evidence>
<protein>
    <recommendedName>
        <fullName evidence="7">RNA polymerase I-specific transcription initiation factor RRN6-like protein</fullName>
    </recommendedName>
</protein>
<dbReference type="PANTHER" id="PTHR28221">
    <property type="entry name" value="RNA POLYMERASE I-SPECIFIC TRANSCRIPTION INITIATION FACTOR RRN6"/>
    <property type="match status" value="1"/>
</dbReference>
<dbReference type="EMBL" id="CAJVRM010000029">
    <property type="protein sequence ID" value="CAG8971883.1"/>
    <property type="molecule type" value="Genomic_DNA"/>
</dbReference>
<dbReference type="GO" id="GO:0001163">
    <property type="term" value="F:RNA polymerase I transcription regulatory region sequence-specific DNA binding"/>
    <property type="evidence" value="ECO:0007669"/>
    <property type="project" value="TreeGrafter"/>
</dbReference>
<dbReference type="OrthoDB" id="4090074at2759"/>
<feature type="region of interest" description="Disordered" evidence="1">
    <location>
        <begin position="766"/>
        <end position="799"/>
    </location>
</feature>
<feature type="compositionally biased region" description="Polar residues" evidence="1">
    <location>
        <begin position="922"/>
        <end position="935"/>
    </location>
</feature>
<feature type="compositionally biased region" description="Polar residues" evidence="1">
    <location>
        <begin position="789"/>
        <end position="799"/>
    </location>
</feature>
<accession>A0A9N9LDS7</accession>
<feature type="compositionally biased region" description="Basic residues" evidence="1">
    <location>
        <begin position="955"/>
        <end position="969"/>
    </location>
</feature>
<name>A0A9N9LDS7_9HELO</name>
<gene>
    <name evidence="5" type="ORF">HYALB_00007798</name>
</gene>
<keyword evidence="6" id="KW-1185">Reference proteome</keyword>
<comment type="caution">
    <text evidence="5">The sequence shown here is derived from an EMBL/GenBank/DDBJ whole genome shotgun (WGS) entry which is preliminary data.</text>
</comment>
<organism evidence="5 6">
    <name type="scientific">Hymenoscyphus albidus</name>
    <dbReference type="NCBI Taxonomy" id="595503"/>
    <lineage>
        <taxon>Eukaryota</taxon>
        <taxon>Fungi</taxon>
        <taxon>Dikarya</taxon>
        <taxon>Ascomycota</taxon>
        <taxon>Pezizomycotina</taxon>
        <taxon>Leotiomycetes</taxon>
        <taxon>Helotiales</taxon>
        <taxon>Helotiaceae</taxon>
        <taxon>Hymenoscyphus</taxon>
    </lineage>
</organism>
<dbReference type="InterPro" id="IPR048536">
    <property type="entry name" value="Rrn6_K-rich"/>
</dbReference>
<dbReference type="InterPro" id="IPR048535">
    <property type="entry name" value="RRN6_beta-prop"/>
</dbReference>
<feature type="domain" description="RRN6 K-rich C-terminal" evidence="3">
    <location>
        <begin position="845"/>
        <end position="969"/>
    </location>
</feature>
<dbReference type="Pfam" id="PF10214">
    <property type="entry name" value="Rrn6_beta-prop"/>
    <property type="match status" value="1"/>
</dbReference>
<dbReference type="SUPFAM" id="SSF50978">
    <property type="entry name" value="WD40 repeat-like"/>
    <property type="match status" value="1"/>
</dbReference>
<dbReference type="GO" id="GO:0042790">
    <property type="term" value="P:nucleolar large rRNA transcription by RNA polymerase I"/>
    <property type="evidence" value="ECO:0007669"/>
    <property type="project" value="TreeGrafter"/>
</dbReference>
<proteinExistence type="predicted"/>
<evidence type="ECO:0000256" key="1">
    <source>
        <dbReference type="SAM" id="MobiDB-lite"/>
    </source>
</evidence>
<feature type="region of interest" description="Disordered" evidence="1">
    <location>
        <begin position="899"/>
        <end position="969"/>
    </location>
</feature>
<dbReference type="InterPro" id="IPR048537">
    <property type="entry name" value="RRN6_HB"/>
</dbReference>
<reference evidence="5" key="1">
    <citation type="submission" date="2021-07" db="EMBL/GenBank/DDBJ databases">
        <authorList>
            <person name="Durling M."/>
        </authorList>
    </citation>
    <scope>NUCLEOTIDE SEQUENCE</scope>
</reference>
<dbReference type="InterPro" id="IPR019350">
    <property type="entry name" value="RNA_pol_I-sp_TIF_RRN6-like"/>
</dbReference>
<dbReference type="InterPro" id="IPR036322">
    <property type="entry name" value="WD40_repeat_dom_sf"/>
</dbReference>
<feature type="domain" description="RRN6 helical bundle" evidence="4">
    <location>
        <begin position="553"/>
        <end position="759"/>
    </location>
</feature>